<accession>V4RRW6</accession>
<evidence type="ECO:0000313" key="3">
    <source>
        <dbReference type="Proteomes" id="UP000017837"/>
    </source>
</evidence>
<feature type="signal peptide" evidence="1">
    <location>
        <begin position="1"/>
        <end position="21"/>
    </location>
</feature>
<dbReference type="Proteomes" id="UP000017837">
    <property type="component" value="Unassembled WGS sequence"/>
</dbReference>
<feature type="chain" id="PRO_5004727013" description="TonB C-terminal domain-containing protein" evidence="1">
    <location>
        <begin position="22"/>
        <end position="163"/>
    </location>
</feature>
<dbReference type="AlphaFoldDB" id="V4RRW6"/>
<evidence type="ECO:0000313" key="2">
    <source>
        <dbReference type="EMBL" id="ESQ93938.1"/>
    </source>
</evidence>
<evidence type="ECO:0008006" key="4">
    <source>
        <dbReference type="Google" id="ProtNLM"/>
    </source>
</evidence>
<sequence>MKTIALSVSVICGLMATQTLAQDATANGGGVKCAPVAQPDLAGARVFTRDGSDLSDAGEYPRLAKTSAVEGPAAVDCEIGADGFLTRCVVASEGAAGYDLGQGLAITVLKWAQTDTSRPDHQPGAWLRFTTNWKLAPSQVASTQIASAQVPGAQVPSTQIASK</sequence>
<proteinExistence type="predicted"/>
<organism evidence="2 3">
    <name type="scientific">Asticcacaulis benevestitus DSM 16100 = ATCC BAA-896</name>
    <dbReference type="NCBI Taxonomy" id="1121022"/>
    <lineage>
        <taxon>Bacteria</taxon>
        <taxon>Pseudomonadati</taxon>
        <taxon>Pseudomonadota</taxon>
        <taxon>Alphaproteobacteria</taxon>
        <taxon>Caulobacterales</taxon>
        <taxon>Caulobacteraceae</taxon>
        <taxon>Asticcacaulis</taxon>
    </lineage>
</organism>
<name>V4RRW6_9CAUL</name>
<reference evidence="2 3" key="1">
    <citation type="journal article" date="2014" name="Nature">
        <title>Sequential evolution of bacterial morphology by co-option of a developmental regulator.</title>
        <authorList>
            <person name="Jiang C."/>
            <person name="Brown P.J."/>
            <person name="Ducret A."/>
            <person name="Brun Y.V."/>
        </authorList>
    </citation>
    <scope>NUCLEOTIDE SEQUENCE [LARGE SCALE GENOMIC DNA]</scope>
    <source>
        <strain evidence="2 3">DSM 16100</strain>
    </source>
</reference>
<protein>
    <recommendedName>
        <fullName evidence="4">TonB C-terminal domain-containing protein</fullName>
    </recommendedName>
</protein>
<keyword evidence="1" id="KW-0732">Signal</keyword>
<gene>
    <name evidence="2" type="ORF">ABENE_04415</name>
</gene>
<evidence type="ECO:0000256" key="1">
    <source>
        <dbReference type="SAM" id="SignalP"/>
    </source>
</evidence>
<dbReference type="PATRIC" id="fig|1121022.4.peg.877"/>
<dbReference type="EMBL" id="AWGB01000006">
    <property type="protein sequence ID" value="ESQ93938.1"/>
    <property type="molecule type" value="Genomic_DNA"/>
</dbReference>
<dbReference type="RefSeq" id="WP_018079874.1">
    <property type="nucleotide sequence ID" value="NZ_AQWM01000001.1"/>
</dbReference>
<comment type="caution">
    <text evidence="2">The sequence shown here is derived from an EMBL/GenBank/DDBJ whole genome shotgun (WGS) entry which is preliminary data.</text>
</comment>
<keyword evidence="3" id="KW-1185">Reference proteome</keyword>